<proteinExistence type="predicted"/>
<keyword evidence="1" id="KW-1133">Transmembrane helix</keyword>
<comment type="caution">
    <text evidence="2">The sequence shown here is derived from an EMBL/GenBank/DDBJ whole genome shotgun (WGS) entry which is preliminary data.</text>
</comment>
<accession>A0A815THH1</accession>
<evidence type="ECO:0000256" key="1">
    <source>
        <dbReference type="SAM" id="Phobius"/>
    </source>
</evidence>
<reference evidence="2" key="1">
    <citation type="submission" date="2021-02" db="EMBL/GenBank/DDBJ databases">
        <authorList>
            <person name="Nowell W R."/>
        </authorList>
    </citation>
    <scope>NUCLEOTIDE SEQUENCE</scope>
</reference>
<dbReference type="Gene3D" id="2.160.20.80">
    <property type="entry name" value="E3 ubiquitin-protein ligase SopA"/>
    <property type="match status" value="1"/>
</dbReference>
<evidence type="ECO:0000313" key="3">
    <source>
        <dbReference type="Proteomes" id="UP000663864"/>
    </source>
</evidence>
<protein>
    <recommendedName>
        <fullName evidence="4">Pentapeptide repeat-containing protein</fullName>
    </recommendedName>
</protein>
<gene>
    <name evidence="2" type="ORF">ZHD862_LOCUS37541</name>
</gene>
<name>A0A815THH1_9BILA</name>
<dbReference type="EMBL" id="CAJNOT010007200">
    <property type="protein sequence ID" value="CAF1503098.1"/>
    <property type="molecule type" value="Genomic_DNA"/>
</dbReference>
<evidence type="ECO:0008006" key="4">
    <source>
        <dbReference type="Google" id="ProtNLM"/>
    </source>
</evidence>
<dbReference type="AlphaFoldDB" id="A0A815THH1"/>
<feature type="transmembrane region" description="Helical" evidence="1">
    <location>
        <begin position="30"/>
        <end position="50"/>
    </location>
</feature>
<dbReference type="InterPro" id="IPR001646">
    <property type="entry name" value="5peptide_repeat"/>
</dbReference>
<sequence length="469" mass="52681">MSNTNGSEKTEKSNSSRVISNTSGRTISKLVSSIIVPLLIGMATVLISVVQLDIASKQRTQDLLIANEEREQDLHIADALQQDLVLAAYIEQMSELMLTSNFTINNTIIANICRAKTLTALRQLDSKRKTQLIKFVYEANLIHHNQPHIRLVDAELDNIDLSDSNHVQGRYRSELTELPFKRTSLNYASFAHRTIVNGIFEEASLIGANFTNCRFTSTSFFGAILRYANFQNASSKDYINFESADLFGSNISDEMLFNAISIDGANLPNGTRGVRRNFLINGDAELSDCQTNTSMHSSWHIEQISGNVHLSVMSYQANRNVIFPRNSRVSTDQCFYAALGQQGQIMMRQEINLTSLAHLPISQGNVVLLFKLFCAPVGINNDNQKFVKLHVEQFDRMGVSLHNYTKNISKPGSYTRTSACYRQLYRIVFTLSFIRLSTASKKIDTDNDVFFYCDNIFLSAILTSKKNGN</sequence>
<keyword evidence="1" id="KW-0812">Transmembrane</keyword>
<organism evidence="2 3">
    <name type="scientific">Rotaria sordida</name>
    <dbReference type="NCBI Taxonomy" id="392033"/>
    <lineage>
        <taxon>Eukaryota</taxon>
        <taxon>Metazoa</taxon>
        <taxon>Spiralia</taxon>
        <taxon>Gnathifera</taxon>
        <taxon>Rotifera</taxon>
        <taxon>Eurotatoria</taxon>
        <taxon>Bdelloidea</taxon>
        <taxon>Philodinida</taxon>
        <taxon>Philodinidae</taxon>
        <taxon>Rotaria</taxon>
    </lineage>
</organism>
<dbReference type="Proteomes" id="UP000663864">
    <property type="component" value="Unassembled WGS sequence"/>
</dbReference>
<evidence type="ECO:0000313" key="2">
    <source>
        <dbReference type="EMBL" id="CAF1503098.1"/>
    </source>
</evidence>
<dbReference type="SUPFAM" id="SSF141571">
    <property type="entry name" value="Pentapeptide repeat-like"/>
    <property type="match status" value="1"/>
</dbReference>
<keyword evidence="1" id="KW-0472">Membrane</keyword>
<dbReference type="Pfam" id="PF00805">
    <property type="entry name" value="Pentapeptide"/>
    <property type="match status" value="1"/>
</dbReference>